<dbReference type="KEGG" id="mphc:DMC14_002735"/>
<dbReference type="InterPro" id="IPR003439">
    <property type="entry name" value="ABC_transporter-like_ATP-bd"/>
</dbReference>
<evidence type="ECO:0000256" key="1">
    <source>
        <dbReference type="ARBA" id="ARBA00022448"/>
    </source>
</evidence>
<dbReference type="SUPFAM" id="SSF52540">
    <property type="entry name" value="P-loop containing nucleoside triphosphate hydrolases"/>
    <property type="match status" value="1"/>
</dbReference>
<dbReference type="PROSITE" id="PS00211">
    <property type="entry name" value="ABC_TRANSPORTER_1"/>
    <property type="match status" value="1"/>
</dbReference>
<evidence type="ECO:0000259" key="4">
    <source>
        <dbReference type="PROSITE" id="PS50893"/>
    </source>
</evidence>
<proteinExistence type="predicted"/>
<dbReference type="CDD" id="cd03230">
    <property type="entry name" value="ABC_DR_subfamily_A"/>
    <property type="match status" value="1"/>
</dbReference>
<dbReference type="Gene3D" id="3.40.50.300">
    <property type="entry name" value="P-loop containing nucleotide triphosphate hydrolases"/>
    <property type="match status" value="1"/>
</dbReference>
<evidence type="ECO:0000313" key="6">
    <source>
        <dbReference type="Proteomes" id="UP000256585"/>
    </source>
</evidence>
<reference evidence="5" key="1">
    <citation type="submission" date="2019-03" db="EMBL/GenBank/DDBJ databases">
        <title>Draft Sequence and Annotation of the Mycoplasma phocicerebrale Strain 1049T Genome.</title>
        <authorList>
            <person name="Frasca S.Jr."/>
            <person name="Kutish G.F."/>
            <person name="Castellanos Gell J."/>
            <person name="Michaels D.L."/>
            <person name="Brown D.R."/>
        </authorList>
    </citation>
    <scope>NUCLEOTIDE SEQUENCE</scope>
    <source>
        <strain evidence="5">1049</strain>
    </source>
</reference>
<dbReference type="InterPro" id="IPR017871">
    <property type="entry name" value="ABC_transporter-like_CS"/>
</dbReference>
<protein>
    <submittedName>
        <fullName evidence="5">ABC transporter ATP-binding protein</fullName>
    </submittedName>
</protein>
<keyword evidence="3 5" id="KW-0067">ATP-binding</keyword>
<dbReference type="Proteomes" id="UP000256585">
    <property type="component" value="Chromosome"/>
</dbReference>
<feature type="domain" description="ABC transporter" evidence="4">
    <location>
        <begin position="15"/>
        <end position="243"/>
    </location>
</feature>
<dbReference type="InterPro" id="IPR051782">
    <property type="entry name" value="ABC_Transporter_VariousFunc"/>
</dbReference>
<keyword evidence="1" id="KW-0813">Transport</keyword>
<dbReference type="OrthoDB" id="9775135at2"/>
<gene>
    <name evidence="5" type="ORF">DMC14_002735</name>
</gene>
<dbReference type="InterPro" id="IPR003593">
    <property type="entry name" value="AAA+_ATPase"/>
</dbReference>
<dbReference type="InterPro" id="IPR027417">
    <property type="entry name" value="P-loop_NTPase"/>
</dbReference>
<dbReference type="PROSITE" id="PS50893">
    <property type="entry name" value="ABC_TRANSPORTER_2"/>
    <property type="match status" value="1"/>
</dbReference>
<name>A0A3Q9VAE3_9BACT</name>
<dbReference type="PANTHER" id="PTHR42939">
    <property type="entry name" value="ABC TRANSPORTER ATP-BINDING PROTEIN ALBC-RELATED"/>
    <property type="match status" value="1"/>
</dbReference>
<organism evidence="5 6">
    <name type="scientific">Metamycoplasma phocicerebrale</name>
    <dbReference type="NCBI Taxonomy" id="142649"/>
    <lineage>
        <taxon>Bacteria</taxon>
        <taxon>Bacillati</taxon>
        <taxon>Mycoplasmatota</taxon>
        <taxon>Mycoplasmoidales</taxon>
        <taxon>Metamycoplasmataceae</taxon>
        <taxon>Metamycoplasma</taxon>
    </lineage>
</organism>
<dbReference type="EMBL" id="CP033058">
    <property type="protein sequence ID" value="AZZ65685.1"/>
    <property type="molecule type" value="Genomic_DNA"/>
</dbReference>
<sequence length="327" mass="36813">MKQTSKEVINEGVVIEINNFSKKFKKFQAIKNISFNIKQGSIHGFIGPNGSGKTTTIKSIIGAYRSLPGQIKILNFKPGSEKANRLIGYIPEKASFPKHLNTIDYLITMATFSGIKLKEAKQKALDILKSIGLEQHKKRNPNEFSSGMKKKILLAQALIIDPKILILDEPAANLDPDARKELFDSLIELRKQGKSIFISSHILSELEKIIDSATFIYNGDVLFSGELKNISKSKNNLYIKTSNNLKTKKLLKEILKLESEGDSKSEIIIKDVNEKQKNEIIQIILENKIVLQSLRHNDLQSFYDSLVEQSQGERDDSNLQRSNAEIS</sequence>
<dbReference type="GO" id="GO:0016887">
    <property type="term" value="F:ATP hydrolysis activity"/>
    <property type="evidence" value="ECO:0007669"/>
    <property type="project" value="InterPro"/>
</dbReference>
<dbReference type="SMART" id="SM00382">
    <property type="entry name" value="AAA"/>
    <property type="match status" value="1"/>
</dbReference>
<dbReference type="PANTHER" id="PTHR42939:SF1">
    <property type="entry name" value="ABC TRANSPORTER ATP-BINDING PROTEIN ALBC-RELATED"/>
    <property type="match status" value="1"/>
</dbReference>
<dbReference type="RefSeq" id="WP_116171492.1">
    <property type="nucleotide sequence ID" value="NZ_CP033058.2"/>
</dbReference>
<dbReference type="Pfam" id="PF00005">
    <property type="entry name" value="ABC_tran"/>
    <property type="match status" value="1"/>
</dbReference>
<keyword evidence="2" id="KW-0547">Nucleotide-binding</keyword>
<dbReference type="GO" id="GO:0005524">
    <property type="term" value="F:ATP binding"/>
    <property type="evidence" value="ECO:0007669"/>
    <property type="project" value="UniProtKB-KW"/>
</dbReference>
<evidence type="ECO:0000313" key="5">
    <source>
        <dbReference type="EMBL" id="AZZ65685.1"/>
    </source>
</evidence>
<dbReference type="AlphaFoldDB" id="A0A3Q9VAE3"/>
<accession>A0A3Q9VAE3</accession>
<evidence type="ECO:0000256" key="3">
    <source>
        <dbReference type="ARBA" id="ARBA00022840"/>
    </source>
</evidence>
<evidence type="ECO:0000256" key="2">
    <source>
        <dbReference type="ARBA" id="ARBA00022741"/>
    </source>
</evidence>
<keyword evidence="6" id="KW-1185">Reference proteome</keyword>